<evidence type="ECO:0000313" key="2">
    <source>
        <dbReference type="EMBL" id="KDQ17405.1"/>
    </source>
</evidence>
<evidence type="ECO:0000313" key="3">
    <source>
        <dbReference type="Proteomes" id="UP000027195"/>
    </source>
</evidence>
<dbReference type="AlphaFoldDB" id="A0A067MRT5"/>
<proteinExistence type="predicted"/>
<feature type="region of interest" description="Disordered" evidence="1">
    <location>
        <begin position="1"/>
        <end position="85"/>
    </location>
</feature>
<accession>A0A067MRT5</accession>
<gene>
    <name evidence="2" type="ORF">BOTBODRAFT_30208</name>
</gene>
<evidence type="ECO:0000256" key="1">
    <source>
        <dbReference type="SAM" id="MobiDB-lite"/>
    </source>
</evidence>
<reference evidence="3" key="1">
    <citation type="journal article" date="2014" name="Proc. Natl. Acad. Sci. U.S.A.">
        <title>Extensive sampling of basidiomycete genomes demonstrates inadequacy of the white-rot/brown-rot paradigm for wood decay fungi.</title>
        <authorList>
            <person name="Riley R."/>
            <person name="Salamov A.A."/>
            <person name="Brown D.W."/>
            <person name="Nagy L.G."/>
            <person name="Floudas D."/>
            <person name="Held B.W."/>
            <person name="Levasseur A."/>
            <person name="Lombard V."/>
            <person name="Morin E."/>
            <person name="Otillar R."/>
            <person name="Lindquist E.A."/>
            <person name="Sun H."/>
            <person name="LaButti K.M."/>
            <person name="Schmutz J."/>
            <person name="Jabbour D."/>
            <person name="Luo H."/>
            <person name="Baker S.E."/>
            <person name="Pisabarro A.G."/>
            <person name="Walton J.D."/>
            <person name="Blanchette R.A."/>
            <person name="Henrissat B."/>
            <person name="Martin F."/>
            <person name="Cullen D."/>
            <person name="Hibbett D.S."/>
            <person name="Grigoriev I.V."/>
        </authorList>
    </citation>
    <scope>NUCLEOTIDE SEQUENCE [LARGE SCALE GENOMIC DNA]</scope>
    <source>
        <strain evidence="3">FD-172 SS1</strain>
    </source>
</reference>
<keyword evidence="3" id="KW-1185">Reference proteome</keyword>
<dbReference type="EMBL" id="KL198024">
    <property type="protein sequence ID" value="KDQ17405.1"/>
    <property type="molecule type" value="Genomic_DNA"/>
</dbReference>
<dbReference type="InParanoid" id="A0A067MRT5"/>
<sequence>MGLKKETVQSLDAKSPRVRAATALHSRSKSLSPYHPYRRAQPAGHQVHTPFNRKSKATPPRDSGLLPASVDAGPASQPTRKSRIT</sequence>
<organism evidence="2 3">
    <name type="scientific">Botryobasidium botryosum (strain FD-172 SS1)</name>
    <dbReference type="NCBI Taxonomy" id="930990"/>
    <lineage>
        <taxon>Eukaryota</taxon>
        <taxon>Fungi</taxon>
        <taxon>Dikarya</taxon>
        <taxon>Basidiomycota</taxon>
        <taxon>Agaricomycotina</taxon>
        <taxon>Agaricomycetes</taxon>
        <taxon>Cantharellales</taxon>
        <taxon>Botryobasidiaceae</taxon>
        <taxon>Botryobasidium</taxon>
    </lineage>
</organism>
<protein>
    <submittedName>
        <fullName evidence="2">Uncharacterized protein</fullName>
    </submittedName>
</protein>
<dbReference type="HOGENOM" id="CLU_2512342_0_0_1"/>
<dbReference type="Proteomes" id="UP000027195">
    <property type="component" value="Unassembled WGS sequence"/>
</dbReference>
<name>A0A067MRT5_BOTB1</name>